<evidence type="ECO:0000256" key="4">
    <source>
        <dbReference type="ARBA" id="ARBA00023212"/>
    </source>
</evidence>
<dbReference type="Pfam" id="PF03999">
    <property type="entry name" value="MAP65_ASE1"/>
    <property type="match status" value="1"/>
</dbReference>
<feature type="compositionally biased region" description="Polar residues" evidence="6">
    <location>
        <begin position="532"/>
        <end position="545"/>
    </location>
</feature>
<evidence type="ECO:0000313" key="8">
    <source>
        <dbReference type="RefSeq" id="XP_021842244.2"/>
    </source>
</evidence>
<feature type="coiled-coil region" evidence="5">
    <location>
        <begin position="156"/>
        <end position="183"/>
    </location>
</feature>
<evidence type="ECO:0000313" key="11">
    <source>
        <dbReference type="RefSeq" id="XP_056694238.1"/>
    </source>
</evidence>
<feature type="compositionally biased region" description="Polar residues" evidence="6">
    <location>
        <begin position="553"/>
        <end position="567"/>
    </location>
</feature>
<dbReference type="PANTHER" id="PTHR19321">
    <property type="entry name" value="PROTEIN REGULATOR OF CYTOKINESIS 1 PRC1-RELATED"/>
    <property type="match status" value="1"/>
</dbReference>
<reference evidence="7" key="1">
    <citation type="journal article" date="2021" name="Nat. Commun.">
        <title>Genomic analyses provide insights into spinach domestication and the genetic basis of agronomic traits.</title>
        <authorList>
            <person name="Cai X."/>
            <person name="Sun X."/>
            <person name="Xu C."/>
            <person name="Sun H."/>
            <person name="Wang X."/>
            <person name="Ge C."/>
            <person name="Zhang Z."/>
            <person name="Wang Q."/>
            <person name="Fei Z."/>
            <person name="Jiao C."/>
            <person name="Wang Q."/>
        </authorList>
    </citation>
    <scope>NUCLEOTIDE SEQUENCE [LARGE SCALE GENOMIC DNA]</scope>
    <source>
        <strain evidence="7">cv. Varoflay</strain>
    </source>
</reference>
<name>A0A9R0JPI5_SPIOL</name>
<dbReference type="RefSeq" id="XP_056694237.1">
    <property type="nucleotide sequence ID" value="XM_056838259.1"/>
</dbReference>
<protein>
    <submittedName>
        <fullName evidence="8 9">65-kDa microtubule-associated protein 3</fullName>
    </submittedName>
</protein>
<evidence type="ECO:0000313" key="9">
    <source>
        <dbReference type="RefSeq" id="XP_021842245.2"/>
    </source>
</evidence>
<comment type="subcellular location">
    <subcellularLocation>
        <location evidence="1">Cytoplasm</location>
        <location evidence="1">Cytoskeleton</location>
    </subcellularLocation>
</comment>
<feature type="compositionally biased region" description="Low complexity" evidence="6">
    <location>
        <begin position="522"/>
        <end position="531"/>
    </location>
</feature>
<feature type="region of interest" description="Disordered" evidence="6">
    <location>
        <begin position="596"/>
        <end position="622"/>
    </location>
</feature>
<sequence>MGGIQNDALSQAETTCGSLLYELQIIWNEVGESETARDKMLLELEQECLDVYRRKVDVANRSRAQLRQAIADSEAELAAICSAIGELPVHIRQTEQKAGSLKEELNSILSGLEEMRKRKADRKNQFLEVIRQIQLVSTAIYGSTGYDCSKAVADDNDLTLRRLEELQKQLHSLQKEKSDRMKQVLEYHTEVSSLCSVLGLDIKETVKELHPSLADSEENYSISTQTLQQLESSIKSLRELKLQRRQRLQDLATMLLELWNLMDTPVDEQQAFQHVTCNIAASEDEITDPNMLSADFIKYVEAEVSRLEALKSSKLKELVLKKRTELGEICRKTHIIPVLDGETENLIEAIESGALDPTSVLEQMELDVSKVKEEAFSRKEILERVEKWLSACEEEEWLEQYNMDENRYNTGRGSHLILKRAEKARTLVTKLPGMVEALAAKTQNWEEERGLEFLYDGTHLLSMLEEYIILRQDKEQDKKRQREQKKLQGQLIAEQEVLFGSKPSPMKSAKKSSRISTGAGNGRRVSVGGNNLLQTPRPNSSQSARGTPIGGNVHQTPRPDSSHSGRGTPNFRPSRKDDNIAVQRVLDRNFTFNGRETEPAAIRRPFSPISSTASKRAHDDFYDDDNAIQQKTTAYQKETSQQIFTTPSKISTATGEENCTPKVMHIPEPATPSTVSAPMHTSMTPAPLRQPDFHDGDNNSVEETDEEIEYSFEEIRAGFVLPNTHLKRTVQV</sequence>
<gene>
    <name evidence="8 9 10 11" type="primary">LOC110782401</name>
</gene>
<keyword evidence="7" id="KW-1185">Reference proteome</keyword>
<reference evidence="8 9" key="2">
    <citation type="submission" date="2025-05" db="UniProtKB">
        <authorList>
            <consortium name="RefSeq"/>
        </authorList>
    </citation>
    <scope>IDENTIFICATION</scope>
    <source>
        <tissue evidence="8 9">Leaf</tissue>
    </source>
</reference>
<evidence type="ECO:0000256" key="2">
    <source>
        <dbReference type="ARBA" id="ARBA00006187"/>
    </source>
</evidence>
<keyword evidence="4" id="KW-0206">Cytoskeleton</keyword>
<comment type="similarity">
    <text evidence="2">Belongs to the MAP65/ASE1 family.</text>
</comment>
<dbReference type="GO" id="GO:0005634">
    <property type="term" value="C:nucleus"/>
    <property type="evidence" value="ECO:0007669"/>
    <property type="project" value="UniProtKB-SubCell"/>
</dbReference>
<dbReference type="InterPro" id="IPR007145">
    <property type="entry name" value="MAP65_Ase1_PRC1"/>
</dbReference>
<dbReference type="KEGG" id="soe:110782401"/>
<dbReference type="GO" id="GO:0005874">
    <property type="term" value="C:microtubule"/>
    <property type="evidence" value="ECO:0007669"/>
    <property type="project" value="UniProtKB-KW"/>
</dbReference>
<proteinExistence type="inferred from homology"/>
<dbReference type="RefSeq" id="XP_021842244.2">
    <property type="nucleotide sequence ID" value="XM_021986552.2"/>
</dbReference>
<dbReference type="GO" id="GO:0005737">
    <property type="term" value="C:cytoplasm"/>
    <property type="evidence" value="ECO:0000318"/>
    <property type="project" value="GO_Central"/>
</dbReference>
<evidence type="ECO:0000256" key="6">
    <source>
        <dbReference type="SAM" id="MobiDB-lite"/>
    </source>
</evidence>
<dbReference type="AlphaFoldDB" id="A0A9R0JPI5"/>
<dbReference type="GO" id="GO:0008017">
    <property type="term" value="F:microtubule binding"/>
    <property type="evidence" value="ECO:0000318"/>
    <property type="project" value="GO_Central"/>
</dbReference>
<evidence type="ECO:0000256" key="1">
    <source>
        <dbReference type="ARBA" id="ARBA00004245"/>
    </source>
</evidence>
<feature type="coiled-coil region" evidence="5">
    <location>
        <begin position="49"/>
        <end position="76"/>
    </location>
</feature>
<dbReference type="Gene3D" id="1.20.58.1520">
    <property type="match status" value="1"/>
</dbReference>
<dbReference type="RefSeq" id="XP_056694238.1">
    <property type="nucleotide sequence ID" value="XM_056838260.1"/>
</dbReference>
<accession>A0A9R0JPI5</accession>
<keyword evidence="3" id="KW-0493">Microtubule</keyword>
<feature type="region of interest" description="Disordered" evidence="6">
    <location>
        <begin position="496"/>
        <end position="579"/>
    </location>
</feature>
<dbReference type="GeneID" id="110782401"/>
<dbReference type="RefSeq" id="XP_021842245.2">
    <property type="nucleotide sequence ID" value="XM_021986553.2"/>
</dbReference>
<evidence type="ECO:0000313" key="10">
    <source>
        <dbReference type="RefSeq" id="XP_056694237.1"/>
    </source>
</evidence>
<organism evidence="7 8">
    <name type="scientific">Spinacia oleracea</name>
    <name type="common">Spinach</name>
    <dbReference type="NCBI Taxonomy" id="3562"/>
    <lineage>
        <taxon>Eukaryota</taxon>
        <taxon>Viridiplantae</taxon>
        <taxon>Streptophyta</taxon>
        <taxon>Embryophyta</taxon>
        <taxon>Tracheophyta</taxon>
        <taxon>Spermatophyta</taxon>
        <taxon>Magnoliopsida</taxon>
        <taxon>eudicotyledons</taxon>
        <taxon>Gunneridae</taxon>
        <taxon>Pentapetalae</taxon>
        <taxon>Caryophyllales</taxon>
        <taxon>Chenopodiaceae</taxon>
        <taxon>Chenopodioideae</taxon>
        <taxon>Anserineae</taxon>
        <taxon>Spinacia</taxon>
    </lineage>
</organism>
<dbReference type="GO" id="GO:0005819">
    <property type="term" value="C:spindle"/>
    <property type="evidence" value="ECO:0000318"/>
    <property type="project" value="GO_Central"/>
</dbReference>
<evidence type="ECO:0000256" key="3">
    <source>
        <dbReference type="ARBA" id="ARBA00022701"/>
    </source>
</evidence>
<evidence type="ECO:0000256" key="5">
    <source>
        <dbReference type="SAM" id="Coils"/>
    </source>
</evidence>
<dbReference type="Proteomes" id="UP000813463">
    <property type="component" value="Chromosome 3"/>
</dbReference>
<keyword evidence="5" id="KW-0175">Coiled coil</keyword>
<dbReference type="GO" id="GO:0000226">
    <property type="term" value="P:microtubule cytoskeleton organization"/>
    <property type="evidence" value="ECO:0000318"/>
    <property type="project" value="GO_Central"/>
</dbReference>
<evidence type="ECO:0000313" key="7">
    <source>
        <dbReference type="Proteomes" id="UP000813463"/>
    </source>
</evidence>
<dbReference type="PANTHER" id="PTHR19321:SF7">
    <property type="entry name" value="65-KDA MICROTUBULE-ASSOCIATED PROTEIN 3"/>
    <property type="match status" value="1"/>
</dbReference>
<keyword evidence="4" id="KW-0963">Cytoplasm</keyword>